<name>A0AA39AJZ7_VITRO</name>
<feature type="region of interest" description="Disordered" evidence="1">
    <location>
        <begin position="58"/>
        <end position="245"/>
    </location>
</feature>
<gene>
    <name evidence="2" type="ORF">PVL29_002602</name>
</gene>
<evidence type="ECO:0008006" key="4">
    <source>
        <dbReference type="Google" id="ProtNLM"/>
    </source>
</evidence>
<sequence length="306" mass="33160">MADFSFLSDTDDSAVEEIISQANDLLVLEQVAAINCSAFSDSVLPTELETRFSKLKSFPSSKNSGLRTELRTRSAKGGTGSECDDEAAVLPPSKQNPCGRAKGGFGFSPGEGDPDGKSVIFSPSKQDGGADENAMFSPGKENPEGNFSGSKRNVIYSPSEQYPDENFTGSKKNMNFSPSKQTPTEKKSGLRNPNSGSLSSPSSGSSDFSMDSPPPPQKTGCFLCSLKSPSKKKSKKNQSWSKKDELVSDLSIFSEKSQRKILKKAMKEEEKINREAEKIVKWAKQASARMNISDIEDGLSDDDKFK</sequence>
<evidence type="ECO:0000313" key="2">
    <source>
        <dbReference type="EMBL" id="KAJ9707639.1"/>
    </source>
</evidence>
<organism evidence="2 3">
    <name type="scientific">Vitis rotundifolia</name>
    <name type="common">Muscadine grape</name>
    <dbReference type="NCBI Taxonomy" id="103349"/>
    <lineage>
        <taxon>Eukaryota</taxon>
        <taxon>Viridiplantae</taxon>
        <taxon>Streptophyta</taxon>
        <taxon>Embryophyta</taxon>
        <taxon>Tracheophyta</taxon>
        <taxon>Spermatophyta</taxon>
        <taxon>Magnoliopsida</taxon>
        <taxon>eudicotyledons</taxon>
        <taxon>Gunneridae</taxon>
        <taxon>Pentapetalae</taxon>
        <taxon>rosids</taxon>
        <taxon>Vitales</taxon>
        <taxon>Vitaceae</taxon>
        <taxon>Viteae</taxon>
        <taxon>Vitis</taxon>
    </lineage>
</organism>
<accession>A0AA39AJZ7</accession>
<feature type="compositionally biased region" description="Polar residues" evidence="1">
    <location>
        <begin position="145"/>
        <end position="160"/>
    </location>
</feature>
<evidence type="ECO:0000256" key="1">
    <source>
        <dbReference type="SAM" id="MobiDB-lite"/>
    </source>
</evidence>
<comment type="caution">
    <text evidence="2">The sequence shown here is derived from an EMBL/GenBank/DDBJ whole genome shotgun (WGS) entry which is preliminary data.</text>
</comment>
<dbReference type="EMBL" id="JARBHA010000002">
    <property type="protein sequence ID" value="KAJ9707639.1"/>
    <property type="molecule type" value="Genomic_DNA"/>
</dbReference>
<feature type="compositionally biased region" description="Polar residues" evidence="1">
    <location>
        <begin position="167"/>
        <end position="182"/>
    </location>
</feature>
<reference evidence="2 3" key="1">
    <citation type="journal article" date="2023" name="BMC Biotechnol.">
        <title>Vitis rotundifolia cv Carlos genome sequencing.</title>
        <authorList>
            <person name="Huff M."/>
            <person name="Hulse-Kemp A."/>
            <person name="Scheffler B."/>
            <person name="Youngblood R."/>
            <person name="Simpson S."/>
            <person name="Babiker E."/>
            <person name="Staton M."/>
        </authorList>
    </citation>
    <scope>NUCLEOTIDE SEQUENCE [LARGE SCALE GENOMIC DNA]</scope>
    <source>
        <tissue evidence="2">Leaf</tissue>
    </source>
</reference>
<protein>
    <recommendedName>
        <fullName evidence="4">Hepatoma-derived growth factor-related protein 2-like</fullName>
    </recommendedName>
</protein>
<proteinExistence type="predicted"/>
<dbReference type="PANTHER" id="PTHR35692">
    <property type="entry name" value="F26F24.11"/>
    <property type="match status" value="1"/>
</dbReference>
<dbReference type="PANTHER" id="PTHR35692:SF1">
    <property type="entry name" value="F26F24.11"/>
    <property type="match status" value="1"/>
</dbReference>
<feature type="compositionally biased region" description="Low complexity" evidence="1">
    <location>
        <begin position="190"/>
        <end position="211"/>
    </location>
</feature>
<evidence type="ECO:0000313" key="3">
    <source>
        <dbReference type="Proteomes" id="UP001168098"/>
    </source>
</evidence>
<dbReference type="Proteomes" id="UP001168098">
    <property type="component" value="Unassembled WGS sequence"/>
</dbReference>
<keyword evidence="3" id="KW-1185">Reference proteome</keyword>
<dbReference type="AlphaFoldDB" id="A0AA39AJZ7"/>